<reference evidence="2" key="1">
    <citation type="submission" date="2014-05" db="EMBL/GenBank/DDBJ databases">
        <authorList>
            <person name="Chronopoulou M."/>
        </authorList>
    </citation>
    <scope>NUCLEOTIDE SEQUENCE</scope>
    <source>
        <tissue evidence="2">Whole organism</tissue>
    </source>
</reference>
<proteinExistence type="predicted"/>
<keyword evidence="1" id="KW-0812">Transmembrane</keyword>
<name>A0A0K2U244_LEPSM</name>
<organism evidence="2">
    <name type="scientific">Lepeophtheirus salmonis</name>
    <name type="common">Salmon louse</name>
    <name type="synonym">Caligus salmonis</name>
    <dbReference type="NCBI Taxonomy" id="72036"/>
    <lineage>
        <taxon>Eukaryota</taxon>
        <taxon>Metazoa</taxon>
        <taxon>Ecdysozoa</taxon>
        <taxon>Arthropoda</taxon>
        <taxon>Crustacea</taxon>
        <taxon>Multicrustacea</taxon>
        <taxon>Hexanauplia</taxon>
        <taxon>Copepoda</taxon>
        <taxon>Siphonostomatoida</taxon>
        <taxon>Caligidae</taxon>
        <taxon>Lepeophtheirus</taxon>
    </lineage>
</organism>
<protein>
    <submittedName>
        <fullName evidence="2">Uncharacterized protein</fullName>
    </submittedName>
</protein>
<evidence type="ECO:0000256" key="1">
    <source>
        <dbReference type="SAM" id="Phobius"/>
    </source>
</evidence>
<accession>A0A0K2U244</accession>
<keyword evidence="1" id="KW-1133">Transmembrane helix</keyword>
<dbReference type="EMBL" id="HACA01014809">
    <property type="protein sequence ID" value="CDW32170.1"/>
    <property type="molecule type" value="Transcribed_RNA"/>
</dbReference>
<dbReference type="AlphaFoldDB" id="A0A0K2U244"/>
<sequence length="86" mass="9963">MMRCGTTHIENNNTRPPLAKYICYRVNIIDGTFLGTTSYTYLLLLFTHFYQAGWLVVFVSLFIISTLHIGPYKYKEIHVVCSLLQV</sequence>
<feature type="transmembrane region" description="Helical" evidence="1">
    <location>
        <begin position="41"/>
        <end position="64"/>
    </location>
</feature>
<keyword evidence="1" id="KW-0472">Membrane</keyword>
<evidence type="ECO:0000313" key="2">
    <source>
        <dbReference type="EMBL" id="CDW32170.1"/>
    </source>
</evidence>